<name>B2ZY06_9CAUD</name>
<dbReference type="GeneID" id="6369980"/>
<evidence type="ECO:0000313" key="1">
    <source>
        <dbReference type="EMBL" id="BAG41592.1"/>
    </source>
</evidence>
<dbReference type="KEGG" id="vg:6369980"/>
<protein>
    <submittedName>
        <fullName evidence="1">Uncharacterized protein</fullName>
    </submittedName>
</protein>
<dbReference type="EMBL" id="AB366653">
    <property type="protein sequence ID" value="BAG41592.1"/>
    <property type="molecule type" value="Genomic_DNA"/>
</dbReference>
<organism evidence="1 2">
    <name type="scientific">Ralstonia phage phiRSL1</name>
    <dbReference type="NCBI Taxonomy" id="1980924"/>
    <lineage>
        <taxon>Viruses</taxon>
        <taxon>Duplodnaviria</taxon>
        <taxon>Heunggongvirae</taxon>
        <taxon>Uroviricota</taxon>
        <taxon>Caudoviricetes</taxon>
        <taxon>Mieseafarmvirus</taxon>
        <taxon>Mieseafarmvirus RSL1</taxon>
    </lineage>
</organism>
<dbReference type="RefSeq" id="YP_001950022.1">
    <property type="nucleotide sequence ID" value="NC_010811.2"/>
</dbReference>
<dbReference type="Proteomes" id="UP000001034">
    <property type="component" value="Segment"/>
</dbReference>
<accession>B2ZY06</accession>
<reference evidence="1 2" key="1">
    <citation type="journal article" date="2010" name="Virology">
        <title>A jumbo phage infecting the phytopathogen Ralstonia solanacearum defines a new lineage of the Myoviridae family.</title>
        <authorList>
            <person name="Yamada T."/>
            <person name="Satoh S."/>
            <person name="Ishikawa H."/>
            <person name="Fujiwara A."/>
            <person name="Kawasaki T."/>
            <person name="Fujie M."/>
            <person name="Ogata H."/>
        </authorList>
    </citation>
    <scope>NUCLEOTIDE SEQUENCE [LARGE SCALE GENOMIC DNA]</scope>
</reference>
<evidence type="ECO:0000313" key="2">
    <source>
        <dbReference type="Proteomes" id="UP000001034"/>
    </source>
</evidence>
<sequence length="193" mass="21437">MKANVAVGFLRANKEVRVVTEKEVRASYRTLASNIMMDNRDRSLWEVKEGDGGKYLARHGHEDLSELVSAKVHHRQDIPKVHHIATAAAVAGEFATFVSKTGEVEHGFVLQANATHAKVLPISTRVPEVVANVQITQLSRVPVRKSVHAQIVKAGIISAEEKAKSKEYYEKLYGYDADYLAQVINEIETTTFV</sequence>
<proteinExistence type="predicted"/>
<keyword evidence="2" id="KW-1185">Reference proteome</keyword>